<proteinExistence type="predicted"/>
<gene>
    <name evidence="3" type="ORF">EV644_101558</name>
</gene>
<dbReference type="EMBL" id="SLWM01000001">
    <property type="protein sequence ID" value="TCO31915.1"/>
    <property type="molecule type" value="Genomic_DNA"/>
</dbReference>
<comment type="caution">
    <text evidence="3">The sequence shown here is derived from an EMBL/GenBank/DDBJ whole genome shotgun (WGS) entry which is preliminary data.</text>
</comment>
<sequence length="259" mass="27441">MSFPWIRTAAAAALVALIATGCDSSADTAVENTAPTTSTKAPASTPVKPAGLESQPVRTIMKKTRLASLAASSVRMRGTIDDPGGPMTFDITLAKGGGQGDFTVAGASYSVRAIGRTVYFQLSEAAIRAQAKTEKSSAAETAQMLRLLKNKWIKVSKVDKDIQEMVDLVTPGRFFKTVFGEDDTDTAAAPRKAAARMVDGVRCVGLTEDGASMWIDATTARLVRMTDGKNQFRFSDYGKVPAPKAPAKSQILDGRTMGL</sequence>
<keyword evidence="2" id="KW-0732">Signal</keyword>
<organism evidence="3 4">
    <name type="scientific">Kribbella orskensis</name>
    <dbReference type="NCBI Taxonomy" id="2512216"/>
    <lineage>
        <taxon>Bacteria</taxon>
        <taxon>Bacillati</taxon>
        <taxon>Actinomycetota</taxon>
        <taxon>Actinomycetes</taxon>
        <taxon>Propionibacteriales</taxon>
        <taxon>Kribbellaceae</taxon>
        <taxon>Kribbella</taxon>
    </lineage>
</organism>
<evidence type="ECO:0000256" key="1">
    <source>
        <dbReference type="SAM" id="MobiDB-lite"/>
    </source>
</evidence>
<reference evidence="3 4" key="1">
    <citation type="journal article" date="2015" name="Stand. Genomic Sci.">
        <title>Genomic Encyclopedia of Bacterial and Archaeal Type Strains, Phase III: the genomes of soil and plant-associated and newly described type strains.</title>
        <authorList>
            <person name="Whitman W.B."/>
            <person name="Woyke T."/>
            <person name="Klenk H.P."/>
            <person name="Zhou Y."/>
            <person name="Lilburn T.G."/>
            <person name="Beck B.J."/>
            <person name="De Vos P."/>
            <person name="Vandamme P."/>
            <person name="Eisen J.A."/>
            <person name="Garrity G."/>
            <person name="Hugenholtz P."/>
            <person name="Kyrpides N.C."/>
        </authorList>
    </citation>
    <scope>NUCLEOTIDE SEQUENCE [LARGE SCALE GENOMIC DNA]</scope>
    <source>
        <strain evidence="3 4">VKM Ac-2538</strain>
    </source>
</reference>
<feature type="signal peptide" evidence="2">
    <location>
        <begin position="1"/>
        <end position="26"/>
    </location>
</feature>
<feature type="compositionally biased region" description="Low complexity" evidence="1">
    <location>
        <begin position="33"/>
        <end position="46"/>
    </location>
</feature>
<evidence type="ECO:0000313" key="4">
    <source>
        <dbReference type="Proteomes" id="UP000295818"/>
    </source>
</evidence>
<feature type="chain" id="PRO_5045109710" description="Lipoprotein LprG" evidence="2">
    <location>
        <begin position="27"/>
        <end position="259"/>
    </location>
</feature>
<dbReference type="RefSeq" id="WP_132187116.1">
    <property type="nucleotide sequence ID" value="NZ_SLWM01000001.1"/>
</dbReference>
<evidence type="ECO:0000313" key="3">
    <source>
        <dbReference type="EMBL" id="TCO31915.1"/>
    </source>
</evidence>
<dbReference type="Proteomes" id="UP000295818">
    <property type="component" value="Unassembled WGS sequence"/>
</dbReference>
<feature type="region of interest" description="Disordered" evidence="1">
    <location>
        <begin position="29"/>
        <end position="53"/>
    </location>
</feature>
<protein>
    <recommendedName>
        <fullName evidence="5">Lipoprotein LprG</fullName>
    </recommendedName>
</protein>
<evidence type="ECO:0008006" key="5">
    <source>
        <dbReference type="Google" id="ProtNLM"/>
    </source>
</evidence>
<accession>A0ABY2BUL9</accession>
<keyword evidence="4" id="KW-1185">Reference proteome</keyword>
<name>A0ABY2BUL9_9ACTN</name>
<evidence type="ECO:0000256" key="2">
    <source>
        <dbReference type="SAM" id="SignalP"/>
    </source>
</evidence>
<dbReference type="PROSITE" id="PS51257">
    <property type="entry name" value="PROKAR_LIPOPROTEIN"/>
    <property type="match status" value="1"/>
</dbReference>